<dbReference type="Pfam" id="PF04127">
    <property type="entry name" value="DFP"/>
    <property type="match status" value="1"/>
</dbReference>
<gene>
    <name evidence="2" type="ORF">SAMN04487977_10629</name>
</gene>
<organism evidence="2 3">
    <name type="scientific">Treponema bryantii</name>
    <dbReference type="NCBI Taxonomy" id="163"/>
    <lineage>
        <taxon>Bacteria</taxon>
        <taxon>Pseudomonadati</taxon>
        <taxon>Spirochaetota</taxon>
        <taxon>Spirochaetia</taxon>
        <taxon>Spirochaetales</taxon>
        <taxon>Treponemataceae</taxon>
        <taxon>Treponema</taxon>
    </lineage>
</organism>
<keyword evidence="2" id="KW-0436">Ligase</keyword>
<dbReference type="Gene3D" id="3.40.50.10300">
    <property type="entry name" value="CoaB-like"/>
    <property type="match status" value="1"/>
</dbReference>
<evidence type="ECO:0000259" key="1">
    <source>
        <dbReference type="Pfam" id="PF04127"/>
    </source>
</evidence>
<dbReference type="EMBL" id="FOFU01000006">
    <property type="protein sequence ID" value="SEQ56741.1"/>
    <property type="molecule type" value="Genomic_DNA"/>
</dbReference>
<evidence type="ECO:0000313" key="3">
    <source>
        <dbReference type="Proteomes" id="UP000182360"/>
    </source>
</evidence>
<dbReference type="InterPro" id="IPR007085">
    <property type="entry name" value="DNA/pantothenate-metab_flavo_C"/>
</dbReference>
<feature type="domain" description="DNA/pantothenate metabolism flavoprotein C-terminal" evidence="1">
    <location>
        <begin position="2"/>
        <end position="222"/>
    </location>
</feature>
<keyword evidence="3" id="KW-1185">Reference proteome</keyword>
<dbReference type="InterPro" id="IPR035929">
    <property type="entry name" value="CoaB-like_sf"/>
</dbReference>
<dbReference type="GO" id="GO:0015937">
    <property type="term" value="P:coenzyme A biosynthetic process"/>
    <property type="evidence" value="ECO:0007669"/>
    <property type="project" value="UniProtKB-ARBA"/>
</dbReference>
<dbReference type="GO" id="GO:0016874">
    <property type="term" value="F:ligase activity"/>
    <property type="evidence" value="ECO:0007669"/>
    <property type="project" value="UniProtKB-KW"/>
</dbReference>
<evidence type="ECO:0000313" key="2">
    <source>
        <dbReference type="EMBL" id="SEQ56741.1"/>
    </source>
</evidence>
<accession>A0A1H9H324</accession>
<dbReference type="Proteomes" id="UP000182360">
    <property type="component" value="Unassembled WGS sequence"/>
</dbReference>
<dbReference type="RefSeq" id="WP_074644016.1">
    <property type="nucleotide sequence ID" value="NZ_FOFU01000006.1"/>
</dbReference>
<reference evidence="2 3" key="1">
    <citation type="submission" date="2016-10" db="EMBL/GenBank/DDBJ databases">
        <authorList>
            <person name="de Groot N.N."/>
        </authorList>
    </citation>
    <scope>NUCLEOTIDE SEQUENCE [LARGE SCALE GENOMIC DNA]</scope>
    <source>
        <strain evidence="2 3">B25</strain>
    </source>
</reference>
<dbReference type="SUPFAM" id="SSF102645">
    <property type="entry name" value="CoaB-like"/>
    <property type="match status" value="1"/>
</dbReference>
<sequence>MRVLITGGGCREYIDSVRVVTNSSSGKTSAELAGFFAQNGNEVTLITAENAIKPADSAVKCVFFTTGQELSQAIQSELCTRSYDAVIHAAAVSDYIPSEIITGGKTIKAGKQVSKLQSDEELTVIFRKAPKLADSLRYWAAEGGNPNAKIVCFKLTSGAAPSDRARAAAKLFAHSNADFIVANDLSEITSDLHPFNILTSDGKIHAAGTTNLQMAQELLSLLKTAEPEEAEK</sequence>
<dbReference type="OrthoDB" id="9802554at2"/>
<name>A0A1H9H324_9SPIR</name>
<proteinExistence type="predicted"/>
<protein>
    <submittedName>
        <fullName evidence="2">Phosphopantothenoylcysteine decarboxylase / phosphopantothenate--cysteine ligase</fullName>
    </submittedName>
</protein>
<dbReference type="AlphaFoldDB" id="A0A1H9H324"/>